<gene>
    <name evidence="7" type="ORF">ACFSNC_07000</name>
</gene>
<evidence type="ECO:0000259" key="6">
    <source>
        <dbReference type="PROSITE" id="PS01033"/>
    </source>
</evidence>
<organism evidence="7 8">
    <name type="scientific">Ancylobacter oerskovii</name>
    <dbReference type="NCBI Taxonomy" id="459519"/>
    <lineage>
        <taxon>Bacteria</taxon>
        <taxon>Pseudomonadati</taxon>
        <taxon>Pseudomonadota</taxon>
        <taxon>Alphaproteobacteria</taxon>
        <taxon>Hyphomicrobiales</taxon>
        <taxon>Xanthobacteraceae</taxon>
        <taxon>Ancylobacter</taxon>
    </lineage>
</organism>
<dbReference type="RefSeq" id="WP_213353191.1">
    <property type="nucleotide sequence ID" value="NZ_JAHBGB010000033.1"/>
</dbReference>
<feature type="domain" description="Globin" evidence="6">
    <location>
        <begin position="1"/>
        <end position="134"/>
    </location>
</feature>
<dbReference type="PRINTS" id="PR01907">
    <property type="entry name" value="WORMGLOBIN"/>
</dbReference>
<dbReference type="Pfam" id="PF00042">
    <property type="entry name" value="Globin"/>
    <property type="match status" value="1"/>
</dbReference>
<evidence type="ECO:0000256" key="4">
    <source>
        <dbReference type="ARBA" id="ARBA00023004"/>
    </source>
</evidence>
<keyword evidence="5" id="KW-0813">Transport</keyword>
<evidence type="ECO:0000256" key="5">
    <source>
        <dbReference type="RuleBase" id="RU000356"/>
    </source>
</evidence>
<reference evidence="8" key="1">
    <citation type="journal article" date="2019" name="Int. J. Syst. Evol. Microbiol.">
        <title>The Global Catalogue of Microorganisms (GCM) 10K type strain sequencing project: providing services to taxonomists for standard genome sequencing and annotation.</title>
        <authorList>
            <consortium name="The Broad Institute Genomics Platform"/>
            <consortium name="The Broad Institute Genome Sequencing Center for Infectious Disease"/>
            <person name="Wu L."/>
            <person name="Ma J."/>
        </authorList>
    </citation>
    <scope>NUCLEOTIDE SEQUENCE [LARGE SCALE GENOMIC DNA]</scope>
    <source>
        <strain evidence="8">CCM 7435</strain>
    </source>
</reference>
<evidence type="ECO:0000256" key="3">
    <source>
        <dbReference type="ARBA" id="ARBA00022723"/>
    </source>
</evidence>
<evidence type="ECO:0000256" key="2">
    <source>
        <dbReference type="ARBA" id="ARBA00022621"/>
    </source>
</evidence>
<dbReference type="InterPro" id="IPR000971">
    <property type="entry name" value="Globin"/>
</dbReference>
<dbReference type="PANTHER" id="PTHR43396">
    <property type="entry name" value="FLAVOHEMOPROTEIN"/>
    <property type="match status" value="1"/>
</dbReference>
<comment type="similarity">
    <text evidence="5">Belongs to the globin family.</text>
</comment>
<comment type="caution">
    <text evidence="7">The sequence shown here is derived from an EMBL/GenBank/DDBJ whole genome shotgun (WGS) entry which is preliminary data.</text>
</comment>
<dbReference type="Gene3D" id="1.10.490.10">
    <property type="entry name" value="Globins"/>
    <property type="match status" value="1"/>
</dbReference>
<proteinExistence type="inferred from homology"/>
<evidence type="ECO:0000256" key="1">
    <source>
        <dbReference type="ARBA" id="ARBA00022617"/>
    </source>
</evidence>
<keyword evidence="4" id="KW-0408">Iron</keyword>
<keyword evidence="8" id="KW-1185">Reference proteome</keyword>
<dbReference type="InterPro" id="IPR009050">
    <property type="entry name" value="Globin-like_sf"/>
</dbReference>
<dbReference type="CDD" id="cd12131">
    <property type="entry name" value="HGbI-like"/>
    <property type="match status" value="1"/>
</dbReference>
<dbReference type="PANTHER" id="PTHR43396:SF3">
    <property type="entry name" value="FLAVOHEMOPROTEIN"/>
    <property type="match status" value="1"/>
</dbReference>
<dbReference type="EMBL" id="JBHUHD010000001">
    <property type="protein sequence ID" value="MFD2140139.1"/>
    <property type="molecule type" value="Genomic_DNA"/>
</dbReference>
<dbReference type="SUPFAM" id="SSF46458">
    <property type="entry name" value="Globin-like"/>
    <property type="match status" value="1"/>
</dbReference>
<protein>
    <submittedName>
        <fullName evidence="7">Globin family protein</fullName>
    </submittedName>
</protein>
<dbReference type="InterPro" id="IPR012292">
    <property type="entry name" value="Globin/Proto"/>
</dbReference>
<keyword evidence="1 5" id="KW-0349">Heme</keyword>
<evidence type="ECO:0000313" key="8">
    <source>
        <dbReference type="Proteomes" id="UP001597299"/>
    </source>
</evidence>
<keyword evidence="3" id="KW-0479">Metal-binding</keyword>
<dbReference type="PROSITE" id="PS01033">
    <property type="entry name" value="GLOBIN"/>
    <property type="match status" value="1"/>
</dbReference>
<keyword evidence="2 5" id="KW-0561">Oxygen transport</keyword>
<sequence>MTPDRIALLRDSFAKVRPISEAAAALFYGRLFEIAPEVRPLFTGDMAEQGRKLMTTLGVVVNGMHDLPALLPAVQRLGAGHAGMGVTAAHFAPVGAALLWTLEQGLGADFTPPVREAWTEAYGLLSGVMIEALEAAPAAEAPFGRGVGVAAS</sequence>
<name>A0ABW4YVG1_9HYPH</name>
<evidence type="ECO:0000313" key="7">
    <source>
        <dbReference type="EMBL" id="MFD2140139.1"/>
    </source>
</evidence>
<dbReference type="Proteomes" id="UP001597299">
    <property type="component" value="Unassembled WGS sequence"/>
</dbReference>
<accession>A0ABW4YVG1</accession>